<accession>A0A7W5XNC6</accession>
<dbReference type="EMBL" id="JACIBT010000001">
    <property type="protein sequence ID" value="MBB3666472.1"/>
    <property type="molecule type" value="Genomic_DNA"/>
</dbReference>
<evidence type="ECO:0000313" key="2">
    <source>
        <dbReference type="Proteomes" id="UP000547528"/>
    </source>
</evidence>
<sequence>MSNPSAVKAHSTAGIEETTGITWYDWVTLLDDAGAENLTHAEIAVLSHQNMPAHVTNAGWWAQGVAIAYEHQKGLRVPGQASDGKFSASVSKTYPGDKDAAFARWMEVVASAEQFGDVPLQEDPTTSSTEKWRYWRAKLADGTRVAVTVSDKPGGKSTVAVQHSKLESAELIGPWKAVWKDVLAQLQEPPT</sequence>
<protein>
    <submittedName>
        <fullName evidence="1">Uncharacterized protein</fullName>
    </submittedName>
</protein>
<keyword evidence="2" id="KW-1185">Reference proteome</keyword>
<dbReference type="Proteomes" id="UP000547528">
    <property type="component" value="Unassembled WGS sequence"/>
</dbReference>
<comment type="caution">
    <text evidence="1">The sequence shown here is derived from an EMBL/GenBank/DDBJ whole genome shotgun (WGS) entry which is preliminary data.</text>
</comment>
<proteinExistence type="predicted"/>
<organism evidence="1 2">
    <name type="scientific">Garicola koreensis</name>
    <dbReference type="NCBI Taxonomy" id="1262554"/>
    <lineage>
        <taxon>Bacteria</taxon>
        <taxon>Bacillati</taxon>
        <taxon>Actinomycetota</taxon>
        <taxon>Actinomycetes</taxon>
        <taxon>Micrococcales</taxon>
        <taxon>Micrococcaceae</taxon>
        <taxon>Garicola</taxon>
    </lineage>
</organism>
<evidence type="ECO:0000313" key="1">
    <source>
        <dbReference type="EMBL" id="MBB3666472.1"/>
    </source>
</evidence>
<gene>
    <name evidence="1" type="ORF">FHX47_000065</name>
</gene>
<name>A0A7W5XNC6_9MICC</name>
<dbReference type="RefSeq" id="WP_183356921.1">
    <property type="nucleotide sequence ID" value="NZ_BAABKR010000004.1"/>
</dbReference>
<reference evidence="1 2" key="1">
    <citation type="submission" date="2020-08" db="EMBL/GenBank/DDBJ databases">
        <title>Sequencing the genomes of 1000 actinobacteria strains.</title>
        <authorList>
            <person name="Klenk H.-P."/>
        </authorList>
    </citation>
    <scope>NUCLEOTIDE SEQUENCE [LARGE SCALE GENOMIC DNA]</scope>
    <source>
        <strain evidence="1 2">DSM 28238</strain>
    </source>
</reference>
<dbReference type="AlphaFoldDB" id="A0A7W5XNC6"/>